<dbReference type="InterPro" id="IPR020904">
    <property type="entry name" value="Sc_DH/Rdtase_CS"/>
</dbReference>
<dbReference type="SUPFAM" id="SSF51735">
    <property type="entry name" value="NAD(P)-binding Rossmann-fold domains"/>
    <property type="match status" value="1"/>
</dbReference>
<dbReference type="PRINTS" id="PR00080">
    <property type="entry name" value="SDRFAMILY"/>
</dbReference>
<dbReference type="RefSeq" id="WP_170196846.1">
    <property type="nucleotide sequence ID" value="NZ_JABBNB010000034.1"/>
</dbReference>
<organism evidence="3 4">
    <name type="scientific">Gordonia asplenii</name>
    <dbReference type="NCBI Taxonomy" id="2725283"/>
    <lineage>
        <taxon>Bacteria</taxon>
        <taxon>Bacillati</taxon>
        <taxon>Actinomycetota</taxon>
        <taxon>Actinomycetes</taxon>
        <taxon>Mycobacteriales</taxon>
        <taxon>Gordoniaceae</taxon>
        <taxon>Gordonia</taxon>
    </lineage>
</organism>
<comment type="similarity">
    <text evidence="1">Belongs to the short-chain dehydrogenases/reductases (SDR) family.</text>
</comment>
<dbReference type="InterPro" id="IPR002347">
    <property type="entry name" value="SDR_fam"/>
</dbReference>
<keyword evidence="4" id="KW-1185">Reference proteome</keyword>
<accession>A0A848L6M7</accession>
<evidence type="ECO:0000256" key="1">
    <source>
        <dbReference type="ARBA" id="ARBA00006484"/>
    </source>
</evidence>
<gene>
    <name evidence="3" type="ORF">HH308_24290</name>
</gene>
<comment type="caution">
    <text evidence="3">The sequence shown here is derived from an EMBL/GenBank/DDBJ whole genome shotgun (WGS) entry which is preliminary data.</text>
</comment>
<protein>
    <submittedName>
        <fullName evidence="3">Glucose 1-dehydrogenase</fullName>
        <ecNumber evidence="3">1.1.1.47</ecNumber>
    </submittedName>
</protein>
<dbReference type="Pfam" id="PF13561">
    <property type="entry name" value="adh_short_C2"/>
    <property type="match status" value="1"/>
</dbReference>
<dbReference type="GO" id="GO:0047936">
    <property type="term" value="F:glucose 1-dehydrogenase [NAD(P)+] activity"/>
    <property type="evidence" value="ECO:0007669"/>
    <property type="project" value="UniProtKB-EC"/>
</dbReference>
<dbReference type="Proteomes" id="UP000550729">
    <property type="component" value="Unassembled WGS sequence"/>
</dbReference>
<dbReference type="AlphaFoldDB" id="A0A848L6M7"/>
<keyword evidence="2 3" id="KW-0560">Oxidoreductase</keyword>
<dbReference type="NCBIfam" id="NF005559">
    <property type="entry name" value="PRK07231.1"/>
    <property type="match status" value="1"/>
</dbReference>
<sequence>MARLDGKVALISGAGAGIGRASAIRLAADGAAVVATDLDGERAASTAQAVTDAGGRALALPLDVSDEQQWVDVVARTVEQFGGIDVLFNSAGIYVISALEETSVELWNRMMSINVTGTFLGMKHSVAHLVERGGGSIINMSSAAGLIGLAGHTAYGATKGAVRLMTKDVAAEYAAHNVRVNSVHPTYVKTAMADYGAEVAGASLDDLGNKMIPLGRLAEAEEVANCVAFLASDESSYMTAGEFVLDGGAIGILAL</sequence>
<dbReference type="Gene3D" id="3.40.50.720">
    <property type="entry name" value="NAD(P)-binding Rossmann-like Domain"/>
    <property type="match status" value="1"/>
</dbReference>
<dbReference type="EMBL" id="JABBNB010000034">
    <property type="protein sequence ID" value="NMO04343.1"/>
    <property type="molecule type" value="Genomic_DNA"/>
</dbReference>
<evidence type="ECO:0000313" key="4">
    <source>
        <dbReference type="Proteomes" id="UP000550729"/>
    </source>
</evidence>
<dbReference type="PRINTS" id="PR00081">
    <property type="entry name" value="GDHRDH"/>
</dbReference>
<evidence type="ECO:0000313" key="3">
    <source>
        <dbReference type="EMBL" id="NMO04343.1"/>
    </source>
</evidence>
<evidence type="ECO:0000256" key="2">
    <source>
        <dbReference type="ARBA" id="ARBA00023002"/>
    </source>
</evidence>
<dbReference type="InterPro" id="IPR036291">
    <property type="entry name" value="NAD(P)-bd_dom_sf"/>
</dbReference>
<dbReference type="PROSITE" id="PS00061">
    <property type="entry name" value="ADH_SHORT"/>
    <property type="match status" value="1"/>
</dbReference>
<dbReference type="PANTHER" id="PTHR42760">
    <property type="entry name" value="SHORT-CHAIN DEHYDROGENASES/REDUCTASES FAMILY MEMBER"/>
    <property type="match status" value="1"/>
</dbReference>
<proteinExistence type="inferred from homology"/>
<reference evidence="3 4" key="1">
    <citation type="submission" date="2020-04" db="EMBL/GenBank/DDBJ databases">
        <title>Gordonia sp. nov. TBRC 11910.</title>
        <authorList>
            <person name="Suriyachadkun C."/>
        </authorList>
    </citation>
    <scope>NUCLEOTIDE SEQUENCE [LARGE SCALE GENOMIC DNA]</scope>
    <source>
        <strain evidence="3 4">TBRC 11910</strain>
    </source>
</reference>
<dbReference type="FunFam" id="3.40.50.720:FF:000084">
    <property type="entry name" value="Short-chain dehydrogenase reductase"/>
    <property type="match status" value="1"/>
</dbReference>
<dbReference type="EC" id="1.1.1.47" evidence="3"/>
<name>A0A848L6M7_9ACTN</name>